<sequence>MTAAVNSLPGGPDGGGRADRAVSSPVVEALFDGRPVLLVGPDTGLVMLAAATATTAGVAWAVRHSTGLLRAVVEPARAEALRLPPMGGVDPGRRGPQQAAAVDAVDTGTGISAASRARTLRVLADPATRPEDLVAPGHVLVELAGTEVRPTAAGAVAEAAVRLCGRVGLPAVAVLADVLDEAGDPLDPARMRELADAGSLPLLTVPVPVPTLERTSG</sequence>
<comment type="caution">
    <text evidence="7">The sequence shown here is derived from an EMBL/GenBank/DDBJ whole genome shotgun (WGS) entry which is preliminary data.</text>
</comment>
<comment type="pathway">
    <text evidence="2">Cofactor biosynthesis; riboflavin biosynthesis; 2-hydroxy-3-oxobutyl phosphate from D-ribulose 5-phosphate: step 1/1.</text>
</comment>
<dbReference type="Proteomes" id="UP001501598">
    <property type="component" value="Unassembled WGS sequence"/>
</dbReference>
<evidence type="ECO:0000256" key="1">
    <source>
        <dbReference type="ARBA" id="ARBA00002284"/>
    </source>
</evidence>
<keyword evidence="5" id="KW-0479">Metal-binding</keyword>
<accession>A0ABP8RP33</accession>
<dbReference type="RefSeq" id="WP_345414674.1">
    <property type="nucleotide sequence ID" value="NZ_BAABGT010000025.1"/>
</dbReference>
<dbReference type="PANTHER" id="PTHR21327">
    <property type="entry name" value="GTP CYCLOHYDROLASE II-RELATED"/>
    <property type="match status" value="1"/>
</dbReference>
<evidence type="ECO:0000313" key="8">
    <source>
        <dbReference type="Proteomes" id="UP001501598"/>
    </source>
</evidence>
<evidence type="ECO:0000256" key="3">
    <source>
        <dbReference type="ARBA" id="ARBA00012153"/>
    </source>
</evidence>
<dbReference type="EMBL" id="BAABGT010000025">
    <property type="protein sequence ID" value="GAA4542594.1"/>
    <property type="molecule type" value="Genomic_DNA"/>
</dbReference>
<dbReference type="SUPFAM" id="SSF55821">
    <property type="entry name" value="YrdC/RibB"/>
    <property type="match status" value="1"/>
</dbReference>
<feature type="region of interest" description="Disordered" evidence="6">
    <location>
        <begin position="1"/>
        <end position="20"/>
    </location>
</feature>
<evidence type="ECO:0000256" key="2">
    <source>
        <dbReference type="ARBA" id="ARBA00004904"/>
    </source>
</evidence>
<comment type="function">
    <text evidence="1">Catalyzes the conversion of D-ribulose 5-phosphate to formate and 3,4-dihydroxy-2-butanone 4-phosphate.</text>
</comment>
<dbReference type="EC" id="4.1.99.12" evidence="3"/>
<name>A0ABP8RP33_9PSEU</name>
<evidence type="ECO:0000256" key="6">
    <source>
        <dbReference type="SAM" id="MobiDB-lite"/>
    </source>
</evidence>
<dbReference type="PANTHER" id="PTHR21327:SF18">
    <property type="entry name" value="3,4-DIHYDROXY-2-BUTANONE 4-PHOSPHATE SYNTHASE"/>
    <property type="match status" value="1"/>
</dbReference>
<evidence type="ECO:0000256" key="4">
    <source>
        <dbReference type="ARBA" id="ARBA00022619"/>
    </source>
</evidence>
<keyword evidence="8" id="KW-1185">Reference proteome</keyword>
<dbReference type="Pfam" id="PF00926">
    <property type="entry name" value="DHBP_synthase"/>
    <property type="match status" value="1"/>
</dbReference>
<dbReference type="InterPro" id="IPR017945">
    <property type="entry name" value="DHBP_synth_RibB-like_a/b_dom"/>
</dbReference>
<gene>
    <name evidence="7" type="ORF">GCM10023175_18180</name>
</gene>
<reference evidence="8" key="1">
    <citation type="journal article" date="2019" name="Int. J. Syst. Evol. Microbiol.">
        <title>The Global Catalogue of Microorganisms (GCM) 10K type strain sequencing project: providing services to taxonomists for standard genome sequencing and annotation.</title>
        <authorList>
            <consortium name="The Broad Institute Genomics Platform"/>
            <consortium name="The Broad Institute Genome Sequencing Center for Infectious Disease"/>
            <person name="Wu L."/>
            <person name="Ma J."/>
        </authorList>
    </citation>
    <scope>NUCLEOTIDE SEQUENCE [LARGE SCALE GENOMIC DNA]</scope>
    <source>
        <strain evidence="8">JCM 17906</strain>
    </source>
</reference>
<keyword evidence="4" id="KW-0686">Riboflavin biosynthesis</keyword>
<proteinExistence type="predicted"/>
<organism evidence="7 8">
    <name type="scientific">Pseudonocardia xishanensis</name>
    <dbReference type="NCBI Taxonomy" id="630995"/>
    <lineage>
        <taxon>Bacteria</taxon>
        <taxon>Bacillati</taxon>
        <taxon>Actinomycetota</taxon>
        <taxon>Actinomycetes</taxon>
        <taxon>Pseudonocardiales</taxon>
        <taxon>Pseudonocardiaceae</taxon>
        <taxon>Pseudonocardia</taxon>
    </lineage>
</organism>
<evidence type="ECO:0000313" key="7">
    <source>
        <dbReference type="EMBL" id="GAA4542594.1"/>
    </source>
</evidence>
<dbReference type="InterPro" id="IPR000422">
    <property type="entry name" value="DHBP_synthase_RibB"/>
</dbReference>
<evidence type="ECO:0000256" key="5">
    <source>
        <dbReference type="ARBA" id="ARBA00022723"/>
    </source>
</evidence>
<dbReference type="Gene3D" id="3.90.870.10">
    <property type="entry name" value="DHBP synthase"/>
    <property type="match status" value="1"/>
</dbReference>
<protein>
    <recommendedName>
        <fullName evidence="3">3,4-dihydroxy-2-butanone-4-phosphate synthase</fullName>
        <ecNumber evidence="3">4.1.99.12</ecNumber>
    </recommendedName>
</protein>